<dbReference type="PRINTS" id="PR00458">
    <property type="entry name" value="PEROXIDASE"/>
</dbReference>
<keyword evidence="8" id="KW-0809">Transit peptide</keyword>
<dbReference type="EMBL" id="CAVNYO010000444">
    <property type="protein sequence ID" value="CAK5281265.1"/>
    <property type="molecule type" value="Genomic_DNA"/>
</dbReference>
<dbReference type="InterPro" id="IPR002016">
    <property type="entry name" value="Haem_peroxidase"/>
</dbReference>
<dbReference type="GO" id="GO:0005758">
    <property type="term" value="C:mitochondrial intermembrane space"/>
    <property type="evidence" value="ECO:0007669"/>
    <property type="project" value="UniProtKB-SubCell"/>
</dbReference>
<dbReference type="PROSITE" id="PS00435">
    <property type="entry name" value="PEROXIDASE_1"/>
    <property type="match status" value="1"/>
</dbReference>
<keyword evidence="6" id="KW-0349">Heme</keyword>
<evidence type="ECO:0000256" key="6">
    <source>
        <dbReference type="ARBA" id="ARBA00022617"/>
    </source>
</evidence>
<evidence type="ECO:0000256" key="2">
    <source>
        <dbReference type="ARBA" id="ARBA00004305"/>
    </source>
</evidence>
<dbReference type="Gene3D" id="1.10.420.10">
    <property type="entry name" value="Peroxidase, domain 2"/>
    <property type="match status" value="1"/>
</dbReference>
<keyword evidence="9 13" id="KW-0560">Oxidoreductase</keyword>
<evidence type="ECO:0000256" key="1">
    <source>
        <dbReference type="ARBA" id="ARBA00003917"/>
    </source>
</evidence>
<name>A0AAD2HSX7_9AGAR</name>
<keyword evidence="11" id="KW-0496">Mitochondrion</keyword>
<evidence type="ECO:0000256" key="12">
    <source>
        <dbReference type="ARBA" id="ARBA00049265"/>
    </source>
</evidence>
<evidence type="ECO:0000256" key="10">
    <source>
        <dbReference type="ARBA" id="ARBA00023004"/>
    </source>
</evidence>
<sequence length="373" mass="41332">MSWSLLRASARIAAARAPAARPAAPRVSRVAYRHYSTEFPKAPKWSARTGLKAGVAAATLLGGGFFFLPSSSDLETRAKSTIQVAKVAANLAPTQEEYQKVYNKIAALLDEADDHDDGSYGPLILRLAWHSSGTYDKNTKTGGSNFATMRFKPESDHGANTGLQLARDLMETVRTEFPWITYGDLWTLAGVAAIQEMAGPRVPWRAGRIDGSCDDVTKDERLPSPFKDAAHLRTIFHRMGFNDQEIVALSGAHAIGRCHPPISGMDGPWTFSPTTLTNDYFRVLFSERWVKKAGHDHQFEDKSTRSLLMMPTDLVLLSDKTFKKFAKAYADDNDLFFKDFSAVVSKLFELGVPPAQWVSPKPWTMKTLDEQKA</sequence>
<protein>
    <recommendedName>
        <fullName evidence="13">Peroxidase</fullName>
        <ecNumber evidence="13">1.11.1.-</ecNumber>
    </recommendedName>
</protein>
<dbReference type="InterPro" id="IPR010255">
    <property type="entry name" value="Haem_peroxidase_sf"/>
</dbReference>
<dbReference type="GO" id="GO:0046872">
    <property type="term" value="F:metal ion binding"/>
    <property type="evidence" value="ECO:0007669"/>
    <property type="project" value="UniProtKB-UniRule"/>
</dbReference>
<dbReference type="Gene3D" id="1.10.520.10">
    <property type="match status" value="1"/>
</dbReference>
<gene>
    <name evidence="15" type="ORF">MYCIT1_LOCUS32258</name>
</gene>
<evidence type="ECO:0000256" key="8">
    <source>
        <dbReference type="ARBA" id="ARBA00022946"/>
    </source>
</evidence>
<accession>A0AAD2HSX7</accession>
<evidence type="ECO:0000313" key="15">
    <source>
        <dbReference type="EMBL" id="CAK5281265.1"/>
    </source>
</evidence>
<dbReference type="GO" id="GO:0042744">
    <property type="term" value="P:hydrogen peroxide catabolic process"/>
    <property type="evidence" value="ECO:0007669"/>
    <property type="project" value="TreeGrafter"/>
</dbReference>
<dbReference type="GO" id="GO:0005759">
    <property type="term" value="C:mitochondrial matrix"/>
    <property type="evidence" value="ECO:0007669"/>
    <property type="project" value="UniProtKB-SubCell"/>
</dbReference>
<dbReference type="InterPro" id="IPR019793">
    <property type="entry name" value="Peroxidases_heam-ligand_BS"/>
</dbReference>
<dbReference type="GO" id="GO:0004130">
    <property type="term" value="F:cytochrome-c peroxidase activity"/>
    <property type="evidence" value="ECO:0007669"/>
    <property type="project" value="UniProtKB-EC"/>
</dbReference>
<evidence type="ECO:0000256" key="13">
    <source>
        <dbReference type="RuleBase" id="RU363051"/>
    </source>
</evidence>
<dbReference type="FunFam" id="1.10.520.10:FF:000005">
    <property type="entry name" value="Cytochrome c peroxidase"/>
    <property type="match status" value="1"/>
</dbReference>
<comment type="catalytic activity">
    <reaction evidence="12">
        <text>2 Fe(II)-[cytochrome c] + H2O2 + 2 H(+) = 2 Fe(III)-[cytochrome c] + 2 H2O</text>
        <dbReference type="Rhea" id="RHEA:16581"/>
        <dbReference type="Rhea" id="RHEA-COMP:10350"/>
        <dbReference type="Rhea" id="RHEA-COMP:14399"/>
        <dbReference type="ChEBI" id="CHEBI:15377"/>
        <dbReference type="ChEBI" id="CHEBI:15378"/>
        <dbReference type="ChEBI" id="CHEBI:16240"/>
        <dbReference type="ChEBI" id="CHEBI:29033"/>
        <dbReference type="ChEBI" id="CHEBI:29034"/>
        <dbReference type="EC" id="1.11.1.5"/>
    </reaction>
</comment>
<keyword evidence="5 13" id="KW-0575">Peroxidase</keyword>
<dbReference type="Proteomes" id="UP001295794">
    <property type="component" value="Unassembled WGS sequence"/>
</dbReference>
<evidence type="ECO:0000256" key="11">
    <source>
        <dbReference type="ARBA" id="ARBA00023128"/>
    </source>
</evidence>
<comment type="function">
    <text evidence="1">Destroys radicals which are normally produced within the cells and which are toxic to biological systems.</text>
</comment>
<dbReference type="PANTHER" id="PTHR31356:SF58">
    <property type="entry name" value="CYTOCHROME C PEROXIDASE, MITOCHONDRIAL"/>
    <property type="match status" value="1"/>
</dbReference>
<comment type="subcellular location">
    <subcellularLocation>
        <location evidence="3">Mitochondrion intermembrane space</location>
    </subcellularLocation>
    <subcellularLocation>
        <location evidence="2">Mitochondrion matrix</location>
    </subcellularLocation>
</comment>
<evidence type="ECO:0000256" key="7">
    <source>
        <dbReference type="ARBA" id="ARBA00022723"/>
    </source>
</evidence>
<dbReference type="PANTHER" id="PTHR31356">
    <property type="entry name" value="THYLAKOID LUMENAL 29 KDA PROTEIN, CHLOROPLASTIC-RELATED"/>
    <property type="match status" value="1"/>
</dbReference>
<dbReference type="InterPro" id="IPR044831">
    <property type="entry name" value="Ccp1-like"/>
</dbReference>
<evidence type="ECO:0000259" key="14">
    <source>
        <dbReference type="PROSITE" id="PS50873"/>
    </source>
</evidence>
<dbReference type="PRINTS" id="PR00459">
    <property type="entry name" value="ASPEROXIDASE"/>
</dbReference>
<dbReference type="GO" id="GO:0020037">
    <property type="term" value="F:heme binding"/>
    <property type="evidence" value="ECO:0007669"/>
    <property type="project" value="UniProtKB-UniRule"/>
</dbReference>
<dbReference type="FunFam" id="1.10.420.10:FF:000009">
    <property type="entry name" value="Ascorbate peroxidase"/>
    <property type="match status" value="1"/>
</dbReference>
<evidence type="ECO:0000256" key="9">
    <source>
        <dbReference type="ARBA" id="ARBA00023002"/>
    </source>
</evidence>
<dbReference type="PROSITE" id="PS00436">
    <property type="entry name" value="PEROXIDASE_2"/>
    <property type="match status" value="1"/>
</dbReference>
<comment type="similarity">
    <text evidence="4">Belongs to the peroxidase family. Cytochrome c peroxidase subfamily.</text>
</comment>
<keyword evidence="16" id="KW-1185">Reference proteome</keyword>
<comment type="caution">
    <text evidence="15">The sequence shown here is derived from an EMBL/GenBank/DDBJ whole genome shotgun (WGS) entry which is preliminary data.</text>
</comment>
<proteinExistence type="inferred from homology"/>
<evidence type="ECO:0000256" key="5">
    <source>
        <dbReference type="ARBA" id="ARBA00022559"/>
    </source>
</evidence>
<keyword evidence="7" id="KW-0479">Metal-binding</keyword>
<dbReference type="EC" id="1.11.1.-" evidence="13"/>
<dbReference type="GO" id="GO:0034599">
    <property type="term" value="P:cellular response to oxidative stress"/>
    <property type="evidence" value="ECO:0007669"/>
    <property type="project" value="InterPro"/>
</dbReference>
<dbReference type="CDD" id="cd00691">
    <property type="entry name" value="ascorbate_peroxidase"/>
    <property type="match status" value="1"/>
</dbReference>
<organism evidence="15 16">
    <name type="scientific">Mycena citricolor</name>
    <dbReference type="NCBI Taxonomy" id="2018698"/>
    <lineage>
        <taxon>Eukaryota</taxon>
        <taxon>Fungi</taxon>
        <taxon>Dikarya</taxon>
        <taxon>Basidiomycota</taxon>
        <taxon>Agaricomycotina</taxon>
        <taxon>Agaricomycetes</taxon>
        <taxon>Agaricomycetidae</taxon>
        <taxon>Agaricales</taxon>
        <taxon>Marasmiineae</taxon>
        <taxon>Mycenaceae</taxon>
        <taxon>Mycena</taxon>
    </lineage>
</organism>
<dbReference type="GO" id="GO:0000302">
    <property type="term" value="P:response to reactive oxygen species"/>
    <property type="evidence" value="ECO:0007669"/>
    <property type="project" value="TreeGrafter"/>
</dbReference>
<evidence type="ECO:0000256" key="4">
    <source>
        <dbReference type="ARBA" id="ARBA00005997"/>
    </source>
</evidence>
<reference evidence="15" key="1">
    <citation type="submission" date="2023-11" db="EMBL/GenBank/DDBJ databases">
        <authorList>
            <person name="De Vega J J."/>
            <person name="De Vega J J."/>
        </authorList>
    </citation>
    <scope>NUCLEOTIDE SEQUENCE</scope>
</reference>
<keyword evidence="10" id="KW-0408">Iron</keyword>
<dbReference type="Pfam" id="PF00141">
    <property type="entry name" value="peroxidase"/>
    <property type="match status" value="1"/>
</dbReference>
<feature type="domain" description="Plant heme peroxidase family profile" evidence="14">
    <location>
        <begin position="180"/>
        <end position="352"/>
    </location>
</feature>
<dbReference type="PROSITE" id="PS50873">
    <property type="entry name" value="PEROXIDASE_4"/>
    <property type="match status" value="1"/>
</dbReference>
<evidence type="ECO:0000313" key="16">
    <source>
        <dbReference type="Proteomes" id="UP001295794"/>
    </source>
</evidence>
<dbReference type="SUPFAM" id="SSF48113">
    <property type="entry name" value="Heme-dependent peroxidases"/>
    <property type="match status" value="1"/>
</dbReference>
<evidence type="ECO:0000256" key="3">
    <source>
        <dbReference type="ARBA" id="ARBA00004569"/>
    </source>
</evidence>
<dbReference type="InterPro" id="IPR002207">
    <property type="entry name" value="Peroxidase_I"/>
</dbReference>
<dbReference type="InterPro" id="IPR019794">
    <property type="entry name" value="Peroxidases_AS"/>
</dbReference>
<dbReference type="AlphaFoldDB" id="A0AAD2HSX7"/>